<dbReference type="Proteomes" id="UP001355207">
    <property type="component" value="Chromosome 11"/>
</dbReference>
<keyword evidence="8 10" id="KW-0012">Acyltransferase</keyword>
<feature type="region of interest" description="Disordered" evidence="11">
    <location>
        <begin position="391"/>
        <end position="419"/>
    </location>
</feature>
<dbReference type="GO" id="GO:0019706">
    <property type="term" value="F:protein-cysteine S-palmitoyltransferase activity"/>
    <property type="evidence" value="ECO:0007669"/>
    <property type="project" value="UniProtKB-EC"/>
</dbReference>
<protein>
    <recommendedName>
        <fullName evidence="10">Palmitoyltransferase</fullName>
        <ecNumber evidence="10">2.3.1.225</ecNumber>
    </recommendedName>
</protein>
<keyword evidence="3 10" id="KW-0812">Transmembrane</keyword>
<evidence type="ECO:0000313" key="13">
    <source>
        <dbReference type="EMBL" id="WWC93157.1"/>
    </source>
</evidence>
<dbReference type="PROSITE" id="PS50216">
    <property type="entry name" value="DHHC"/>
    <property type="match status" value="1"/>
</dbReference>
<evidence type="ECO:0000256" key="4">
    <source>
        <dbReference type="ARBA" id="ARBA00022989"/>
    </source>
</evidence>
<sequence>MPLIQNLSGVVIRCFKSVEHCADWMTGAAGPVFVFMCWSLILSGGFIYFDVVVRTLSPFSLFLLLPLLIFVPLNLYGQYYLVTHVPPGYPAPKPSGEDKNKSKWLIQNPKSIWSGERWGFKKRGRSLTGMSNSYGGGSSERRVRRCRKCDGPKPERTHHCSVCKRCVLQMDHHCPWINACVGLHNQRHFVLFMAWLSTGCTTVCITGYHHFLATFDYHAEWTAITPKLGFTLIFVLCLAIGFAVSILMLWHLYMVSYGETSIESHDNAYLAGKAKKEGLIYLNPYDLGKRRNLQLFFNIGPNGYSPYTLLFPLALPPASNGWSFSRRPIPSHPPTKSANLHAPELADGLIARANGLGLGLGLEGELGVHEGEVSPIGGHAEDGMGGYVMGDEEGLTDDEEGGGGWMDLGDPQYRMDDDR</sequence>
<keyword evidence="14" id="KW-1185">Reference proteome</keyword>
<evidence type="ECO:0000256" key="1">
    <source>
        <dbReference type="ARBA" id="ARBA00004141"/>
    </source>
</evidence>
<feature type="transmembrane region" description="Helical" evidence="10">
    <location>
        <begin position="21"/>
        <end position="49"/>
    </location>
</feature>
<comment type="subcellular location">
    <subcellularLocation>
        <location evidence="1">Membrane</location>
        <topology evidence="1">Multi-pass membrane protein</topology>
    </subcellularLocation>
</comment>
<feature type="domain" description="Palmitoyltransferase DHHC" evidence="12">
    <location>
        <begin position="144"/>
        <end position="265"/>
    </location>
</feature>
<evidence type="ECO:0000256" key="11">
    <source>
        <dbReference type="SAM" id="MobiDB-lite"/>
    </source>
</evidence>
<feature type="transmembrane region" description="Helical" evidence="10">
    <location>
        <begin position="228"/>
        <end position="250"/>
    </location>
</feature>
<dbReference type="InterPro" id="IPR001594">
    <property type="entry name" value="Palmitoyltrfase_DHHC"/>
</dbReference>
<evidence type="ECO:0000313" key="14">
    <source>
        <dbReference type="Proteomes" id="UP001355207"/>
    </source>
</evidence>
<evidence type="ECO:0000256" key="9">
    <source>
        <dbReference type="ARBA" id="ARBA00048048"/>
    </source>
</evidence>
<accession>A0AAX4K6H4</accession>
<dbReference type="GeneID" id="91098792"/>
<gene>
    <name evidence="13" type="ORF">L201_008124</name>
</gene>
<keyword evidence="4 10" id="KW-1133">Transmembrane helix</keyword>
<evidence type="ECO:0000259" key="12">
    <source>
        <dbReference type="Pfam" id="PF01529"/>
    </source>
</evidence>
<proteinExistence type="inferred from homology"/>
<evidence type="ECO:0000256" key="8">
    <source>
        <dbReference type="ARBA" id="ARBA00023315"/>
    </source>
</evidence>
<comment type="similarity">
    <text evidence="10">Belongs to the DHHC palmitoyltransferase family.</text>
</comment>
<evidence type="ECO:0000256" key="5">
    <source>
        <dbReference type="ARBA" id="ARBA00023136"/>
    </source>
</evidence>
<comment type="domain">
    <text evidence="10">The DHHC domain is required for palmitoyltransferase activity.</text>
</comment>
<feature type="transmembrane region" description="Helical" evidence="10">
    <location>
        <begin position="55"/>
        <end position="76"/>
    </location>
</feature>
<dbReference type="AlphaFoldDB" id="A0AAX4K6H4"/>
<reference evidence="13 14" key="1">
    <citation type="submission" date="2024-01" db="EMBL/GenBank/DDBJ databases">
        <title>Comparative genomics of Cryptococcus and Kwoniella reveals pathogenesis evolution and contrasting modes of karyotype evolution via chromosome fusion or intercentromeric recombination.</title>
        <authorList>
            <person name="Coelho M.A."/>
            <person name="David-Palma M."/>
            <person name="Shea T."/>
            <person name="Bowers K."/>
            <person name="McGinley-Smith S."/>
            <person name="Mohammad A.W."/>
            <person name="Gnirke A."/>
            <person name="Yurkov A.M."/>
            <person name="Nowrousian M."/>
            <person name="Sun S."/>
            <person name="Cuomo C.A."/>
            <person name="Heitman J."/>
        </authorList>
    </citation>
    <scope>NUCLEOTIDE SEQUENCE [LARGE SCALE GENOMIC DNA]</scope>
    <source>
        <strain evidence="13 14">CBS 6074</strain>
    </source>
</reference>
<feature type="compositionally biased region" description="Acidic residues" evidence="11">
    <location>
        <begin position="391"/>
        <end position="401"/>
    </location>
</feature>
<evidence type="ECO:0000256" key="3">
    <source>
        <dbReference type="ARBA" id="ARBA00022692"/>
    </source>
</evidence>
<evidence type="ECO:0000256" key="2">
    <source>
        <dbReference type="ARBA" id="ARBA00022679"/>
    </source>
</evidence>
<dbReference type="GO" id="GO:0016020">
    <property type="term" value="C:membrane"/>
    <property type="evidence" value="ECO:0007669"/>
    <property type="project" value="UniProtKB-SubCell"/>
</dbReference>
<comment type="catalytic activity">
    <reaction evidence="9 10">
        <text>L-cysteinyl-[protein] + hexadecanoyl-CoA = S-hexadecanoyl-L-cysteinyl-[protein] + CoA</text>
        <dbReference type="Rhea" id="RHEA:36683"/>
        <dbReference type="Rhea" id="RHEA-COMP:10131"/>
        <dbReference type="Rhea" id="RHEA-COMP:11032"/>
        <dbReference type="ChEBI" id="CHEBI:29950"/>
        <dbReference type="ChEBI" id="CHEBI:57287"/>
        <dbReference type="ChEBI" id="CHEBI:57379"/>
        <dbReference type="ChEBI" id="CHEBI:74151"/>
        <dbReference type="EC" id="2.3.1.225"/>
    </reaction>
</comment>
<keyword evidence="7" id="KW-0449">Lipoprotein</keyword>
<evidence type="ECO:0000256" key="7">
    <source>
        <dbReference type="ARBA" id="ARBA00023288"/>
    </source>
</evidence>
<dbReference type="InterPro" id="IPR039859">
    <property type="entry name" value="PFA4/ZDH16/20/ERF2-like"/>
</dbReference>
<dbReference type="PANTHER" id="PTHR12246">
    <property type="entry name" value="PALMITOYLTRANSFERASE ZDHHC16"/>
    <property type="match status" value="1"/>
</dbReference>
<dbReference type="RefSeq" id="XP_066079919.1">
    <property type="nucleotide sequence ID" value="XM_066223822.1"/>
</dbReference>
<feature type="transmembrane region" description="Helical" evidence="10">
    <location>
        <begin position="189"/>
        <end position="208"/>
    </location>
</feature>
<dbReference type="Pfam" id="PF01529">
    <property type="entry name" value="DHHC"/>
    <property type="match status" value="1"/>
</dbReference>
<dbReference type="EMBL" id="CP144108">
    <property type="protein sequence ID" value="WWC93157.1"/>
    <property type="molecule type" value="Genomic_DNA"/>
</dbReference>
<organism evidence="13 14">
    <name type="scientific">Kwoniella dendrophila CBS 6074</name>
    <dbReference type="NCBI Taxonomy" id="1295534"/>
    <lineage>
        <taxon>Eukaryota</taxon>
        <taxon>Fungi</taxon>
        <taxon>Dikarya</taxon>
        <taxon>Basidiomycota</taxon>
        <taxon>Agaricomycotina</taxon>
        <taxon>Tremellomycetes</taxon>
        <taxon>Tremellales</taxon>
        <taxon>Cryptococcaceae</taxon>
        <taxon>Kwoniella</taxon>
    </lineage>
</organism>
<evidence type="ECO:0000256" key="6">
    <source>
        <dbReference type="ARBA" id="ARBA00023139"/>
    </source>
</evidence>
<name>A0AAX4K6H4_9TREE</name>
<dbReference type="EC" id="2.3.1.225" evidence="10"/>
<evidence type="ECO:0000256" key="10">
    <source>
        <dbReference type="RuleBase" id="RU079119"/>
    </source>
</evidence>
<keyword evidence="2 10" id="KW-0808">Transferase</keyword>
<keyword evidence="5 10" id="KW-0472">Membrane</keyword>
<keyword evidence="6" id="KW-0564">Palmitate</keyword>